<dbReference type="InterPro" id="IPR050834">
    <property type="entry name" value="Glycosyltransf_2"/>
</dbReference>
<dbReference type="AlphaFoldDB" id="A0A382RWN8"/>
<proteinExistence type="predicted"/>
<dbReference type="Gene3D" id="3.90.550.10">
    <property type="entry name" value="Spore Coat Polysaccharide Biosynthesis Protein SpsA, Chain A"/>
    <property type="match status" value="1"/>
</dbReference>
<evidence type="ECO:0000259" key="1">
    <source>
        <dbReference type="Pfam" id="PF00535"/>
    </source>
</evidence>
<protein>
    <recommendedName>
        <fullName evidence="1">Glycosyltransferase 2-like domain-containing protein</fullName>
    </recommendedName>
</protein>
<dbReference type="PANTHER" id="PTHR43685">
    <property type="entry name" value="GLYCOSYLTRANSFERASE"/>
    <property type="match status" value="1"/>
</dbReference>
<sequence>MKNESVVFSIIIPFKTWSFDLEESLDHLREQTLRRYEIILLPDSETSLPDIYLDLPISIYPTGEVNPALKRNLGVKKSIGRYLAFIDDDAYPQSDWLEIAWNTLENRDDISAIGGPAITPKDDPFWGRVFGAVFLSNFSGGFKKRYVPSPPIHMVDDWPTVNLIVSKEAFDQIGGFNTTFWPGEDTKLCLDLILNGFNIFYIPELIVFHHRRSQLRKHMRQIGNYGYHRAIFSRQFPKTSRRFVYFIPALFT</sequence>
<dbReference type="Pfam" id="PF00535">
    <property type="entry name" value="Glycos_transf_2"/>
    <property type="match status" value="1"/>
</dbReference>
<feature type="non-terminal residue" evidence="2">
    <location>
        <position position="252"/>
    </location>
</feature>
<dbReference type="EMBL" id="UINC01124747">
    <property type="protein sequence ID" value="SVD02109.1"/>
    <property type="molecule type" value="Genomic_DNA"/>
</dbReference>
<feature type="domain" description="Glycosyltransferase 2-like" evidence="1">
    <location>
        <begin position="9"/>
        <end position="144"/>
    </location>
</feature>
<dbReference type="SUPFAM" id="SSF53448">
    <property type="entry name" value="Nucleotide-diphospho-sugar transferases"/>
    <property type="match status" value="1"/>
</dbReference>
<gene>
    <name evidence="2" type="ORF">METZ01_LOCUS354963</name>
</gene>
<name>A0A382RWN8_9ZZZZ</name>
<organism evidence="2">
    <name type="scientific">marine metagenome</name>
    <dbReference type="NCBI Taxonomy" id="408172"/>
    <lineage>
        <taxon>unclassified sequences</taxon>
        <taxon>metagenomes</taxon>
        <taxon>ecological metagenomes</taxon>
    </lineage>
</organism>
<dbReference type="InterPro" id="IPR001173">
    <property type="entry name" value="Glyco_trans_2-like"/>
</dbReference>
<dbReference type="PANTHER" id="PTHR43685:SF2">
    <property type="entry name" value="GLYCOSYLTRANSFERASE 2-LIKE DOMAIN-CONTAINING PROTEIN"/>
    <property type="match status" value="1"/>
</dbReference>
<evidence type="ECO:0000313" key="2">
    <source>
        <dbReference type="EMBL" id="SVD02109.1"/>
    </source>
</evidence>
<dbReference type="InterPro" id="IPR029044">
    <property type="entry name" value="Nucleotide-diphossugar_trans"/>
</dbReference>
<accession>A0A382RWN8</accession>
<reference evidence="2" key="1">
    <citation type="submission" date="2018-05" db="EMBL/GenBank/DDBJ databases">
        <authorList>
            <person name="Lanie J.A."/>
            <person name="Ng W.-L."/>
            <person name="Kazmierczak K.M."/>
            <person name="Andrzejewski T.M."/>
            <person name="Davidsen T.M."/>
            <person name="Wayne K.J."/>
            <person name="Tettelin H."/>
            <person name="Glass J.I."/>
            <person name="Rusch D."/>
            <person name="Podicherti R."/>
            <person name="Tsui H.-C.T."/>
            <person name="Winkler M.E."/>
        </authorList>
    </citation>
    <scope>NUCLEOTIDE SEQUENCE</scope>
</reference>